<feature type="region of interest" description="Disordered" evidence="1">
    <location>
        <begin position="1"/>
        <end position="41"/>
    </location>
</feature>
<reference evidence="2 3" key="1">
    <citation type="submission" date="2024-04" db="EMBL/GenBank/DDBJ databases">
        <authorList>
            <person name="Fracassetti M."/>
        </authorList>
    </citation>
    <scope>NUCLEOTIDE SEQUENCE [LARGE SCALE GENOMIC DNA]</scope>
</reference>
<sequence length="159" mass="17345">MEHQEAKGVETPQTSPKGIDRAILPTPTSKGASIGKERRDRAIPLTGMAWGSLAFNDEDGGVARSAVKFDERPGRGAGGGDRQRKVGEEDDGGLKGPWAGTELCKEEEGFRTGGELIARSDRSLRPPWIGRMDNPVRARVRRTRRTKPGGPRDREGSHY</sequence>
<feature type="region of interest" description="Disordered" evidence="1">
    <location>
        <begin position="125"/>
        <end position="159"/>
    </location>
</feature>
<keyword evidence="3" id="KW-1185">Reference proteome</keyword>
<gene>
    <name evidence="2" type="ORF">LTRI10_LOCUS30412</name>
</gene>
<name>A0AAV2EUE9_9ROSI</name>
<protein>
    <submittedName>
        <fullName evidence="2">Uncharacterized protein</fullName>
    </submittedName>
</protein>
<dbReference type="AlphaFoldDB" id="A0AAV2EUE9"/>
<dbReference type="Proteomes" id="UP001497516">
    <property type="component" value="Chromosome 5"/>
</dbReference>
<organism evidence="2 3">
    <name type="scientific">Linum trigynum</name>
    <dbReference type="NCBI Taxonomy" id="586398"/>
    <lineage>
        <taxon>Eukaryota</taxon>
        <taxon>Viridiplantae</taxon>
        <taxon>Streptophyta</taxon>
        <taxon>Embryophyta</taxon>
        <taxon>Tracheophyta</taxon>
        <taxon>Spermatophyta</taxon>
        <taxon>Magnoliopsida</taxon>
        <taxon>eudicotyledons</taxon>
        <taxon>Gunneridae</taxon>
        <taxon>Pentapetalae</taxon>
        <taxon>rosids</taxon>
        <taxon>fabids</taxon>
        <taxon>Malpighiales</taxon>
        <taxon>Linaceae</taxon>
        <taxon>Linum</taxon>
    </lineage>
</organism>
<feature type="region of interest" description="Disordered" evidence="1">
    <location>
        <begin position="69"/>
        <end position="101"/>
    </location>
</feature>
<proteinExistence type="predicted"/>
<evidence type="ECO:0000313" key="2">
    <source>
        <dbReference type="EMBL" id="CAL1389561.1"/>
    </source>
</evidence>
<evidence type="ECO:0000313" key="3">
    <source>
        <dbReference type="Proteomes" id="UP001497516"/>
    </source>
</evidence>
<dbReference type="EMBL" id="OZ034818">
    <property type="protein sequence ID" value="CAL1389561.1"/>
    <property type="molecule type" value="Genomic_DNA"/>
</dbReference>
<feature type="compositionally biased region" description="Basic residues" evidence="1">
    <location>
        <begin position="138"/>
        <end position="147"/>
    </location>
</feature>
<accession>A0AAV2EUE9</accession>
<feature type="compositionally biased region" description="Basic and acidic residues" evidence="1">
    <location>
        <begin position="150"/>
        <end position="159"/>
    </location>
</feature>
<evidence type="ECO:0000256" key="1">
    <source>
        <dbReference type="SAM" id="MobiDB-lite"/>
    </source>
</evidence>